<organism evidence="1 2">
    <name type="scientific">Dorcoceras hygrometricum</name>
    <dbReference type="NCBI Taxonomy" id="472368"/>
    <lineage>
        <taxon>Eukaryota</taxon>
        <taxon>Viridiplantae</taxon>
        <taxon>Streptophyta</taxon>
        <taxon>Embryophyta</taxon>
        <taxon>Tracheophyta</taxon>
        <taxon>Spermatophyta</taxon>
        <taxon>Magnoliopsida</taxon>
        <taxon>eudicotyledons</taxon>
        <taxon>Gunneridae</taxon>
        <taxon>Pentapetalae</taxon>
        <taxon>asterids</taxon>
        <taxon>lamiids</taxon>
        <taxon>Lamiales</taxon>
        <taxon>Gesneriaceae</taxon>
        <taxon>Didymocarpoideae</taxon>
        <taxon>Trichosporeae</taxon>
        <taxon>Loxocarpinae</taxon>
        <taxon>Dorcoceras</taxon>
    </lineage>
</organism>
<dbReference type="Proteomes" id="UP000250235">
    <property type="component" value="Unassembled WGS sequence"/>
</dbReference>
<keyword evidence="2" id="KW-1185">Reference proteome</keyword>
<evidence type="ECO:0000313" key="1">
    <source>
        <dbReference type="EMBL" id="KZV44745.1"/>
    </source>
</evidence>
<reference evidence="1 2" key="1">
    <citation type="journal article" date="2015" name="Proc. Natl. Acad. Sci. U.S.A.">
        <title>The resurrection genome of Boea hygrometrica: A blueprint for survival of dehydration.</title>
        <authorList>
            <person name="Xiao L."/>
            <person name="Yang G."/>
            <person name="Zhang L."/>
            <person name="Yang X."/>
            <person name="Zhao S."/>
            <person name="Ji Z."/>
            <person name="Zhou Q."/>
            <person name="Hu M."/>
            <person name="Wang Y."/>
            <person name="Chen M."/>
            <person name="Xu Y."/>
            <person name="Jin H."/>
            <person name="Xiao X."/>
            <person name="Hu G."/>
            <person name="Bao F."/>
            <person name="Hu Y."/>
            <person name="Wan P."/>
            <person name="Li L."/>
            <person name="Deng X."/>
            <person name="Kuang T."/>
            <person name="Xiang C."/>
            <person name="Zhu J.K."/>
            <person name="Oliver M.J."/>
            <person name="He Y."/>
        </authorList>
    </citation>
    <scope>NUCLEOTIDE SEQUENCE [LARGE SCALE GENOMIC DNA]</scope>
    <source>
        <strain evidence="2">cv. XS01</strain>
    </source>
</reference>
<sequence>MPNRVRQLTSTQHAHNQATAQLTQPHYVLVLNTNAVTISSDSYLTQIFETTSAQAHGCQLNTLPVSLGQLLKASSSRQPHGRSRLQRLSPAYSSARSCYQLSHPIACVPTDYALTTAQALKCYSSNRSPIAVYIRTTQLGMLLTVYDAQSCPLSSQTTTHEPGAAHDPRTDHACCSCYTVYFEYVLAMEHIGMAHMFKSLEDTWLKGFLEAYNSVYEGAITEFFVNAKVIGGTIVRFVANRKMVITKDMFTVAFWFPTMGIIGFLDISKETVEGSTRRFYGYRPSANTQSLSLAPVELLATPITKQSQLLNTTLGKFQTAFR</sequence>
<protein>
    <submittedName>
        <fullName evidence="1">Uncharacterized protein</fullName>
    </submittedName>
</protein>
<name>A0A2Z7CDH4_9LAMI</name>
<dbReference type="OrthoDB" id="1751168at2759"/>
<proteinExistence type="predicted"/>
<dbReference type="AlphaFoldDB" id="A0A2Z7CDH4"/>
<evidence type="ECO:0000313" key="2">
    <source>
        <dbReference type="Proteomes" id="UP000250235"/>
    </source>
</evidence>
<gene>
    <name evidence="1" type="ORF">F511_37928</name>
</gene>
<dbReference type="EMBL" id="KQ996516">
    <property type="protein sequence ID" value="KZV44745.1"/>
    <property type="molecule type" value="Genomic_DNA"/>
</dbReference>
<accession>A0A2Z7CDH4</accession>